<protein>
    <recommendedName>
        <fullName evidence="3">KilA-N DNA-binding domain-containing protein</fullName>
    </recommendedName>
</protein>
<reference evidence="2" key="1">
    <citation type="submission" date="2021-07" db="EMBL/GenBank/DDBJ databases">
        <title>Complete genome sequencing of a Clostridium isolate.</title>
        <authorList>
            <person name="Ueki A."/>
            <person name="Tonouchi A."/>
        </authorList>
    </citation>
    <scope>NUCLEOTIDE SEQUENCE [LARGE SCALE GENOMIC DNA]</scope>
    <source>
        <strain evidence="2">C5S11</strain>
    </source>
</reference>
<keyword evidence="2" id="KW-1185">Reference proteome</keyword>
<evidence type="ECO:0000313" key="1">
    <source>
        <dbReference type="EMBL" id="BCZ46855.1"/>
    </source>
</evidence>
<dbReference type="InterPro" id="IPR014054">
    <property type="entry name" value="Phage_regulatory_Rha"/>
</dbReference>
<evidence type="ECO:0000313" key="2">
    <source>
        <dbReference type="Proteomes" id="UP000824633"/>
    </source>
</evidence>
<dbReference type="EMBL" id="AP024849">
    <property type="protein sequence ID" value="BCZ46855.1"/>
    <property type="molecule type" value="Genomic_DNA"/>
</dbReference>
<evidence type="ECO:0008006" key="3">
    <source>
        <dbReference type="Google" id="ProtNLM"/>
    </source>
</evidence>
<dbReference type="RefSeq" id="WP_224033254.1">
    <property type="nucleotide sequence ID" value="NZ_AP024849.1"/>
</dbReference>
<sequence length="117" mass="13370">MTGKAHDQLMRTIRGYIKVLDDSAILQTPNLFIESTYLDANNLSRPCYLLTKKGCDMVARLIRRLVKKESYLQFTATYVTKFEEMEKQIKSNVPQISREQQLVSSIYSGGLDAMEGN</sequence>
<proteinExistence type="predicted"/>
<dbReference type="Pfam" id="PF09669">
    <property type="entry name" value="Phage_pRha"/>
    <property type="match status" value="1"/>
</dbReference>
<name>A0ABM7T7F7_9CLOT</name>
<dbReference type="Proteomes" id="UP000824633">
    <property type="component" value="Chromosome"/>
</dbReference>
<gene>
    <name evidence="1" type="ORF">psyc5s11_29220</name>
</gene>
<organism evidence="1 2">
    <name type="scientific">Clostridium gelidum</name>
    <dbReference type="NCBI Taxonomy" id="704125"/>
    <lineage>
        <taxon>Bacteria</taxon>
        <taxon>Bacillati</taxon>
        <taxon>Bacillota</taxon>
        <taxon>Clostridia</taxon>
        <taxon>Eubacteriales</taxon>
        <taxon>Clostridiaceae</taxon>
        <taxon>Clostridium</taxon>
    </lineage>
</organism>
<accession>A0ABM7T7F7</accession>